<protein>
    <recommendedName>
        <fullName evidence="3">Pantothenate kinase</fullName>
    </recommendedName>
</protein>
<keyword evidence="2" id="KW-1185">Reference proteome</keyword>
<evidence type="ECO:0008006" key="3">
    <source>
        <dbReference type="Google" id="ProtNLM"/>
    </source>
</evidence>
<organism evidence="1 2">
    <name type="scientific">Bifidobacterium breve DSM 20213 = JCM 1192</name>
    <dbReference type="NCBI Taxonomy" id="518634"/>
    <lineage>
        <taxon>Bacteria</taxon>
        <taxon>Bacillati</taxon>
        <taxon>Actinomycetota</taxon>
        <taxon>Actinomycetes</taxon>
        <taxon>Bifidobacteriales</taxon>
        <taxon>Bifidobacteriaceae</taxon>
        <taxon>Bifidobacterium</taxon>
    </lineage>
</organism>
<dbReference type="HOGENOM" id="CLU_3247877_0_0_11"/>
<evidence type="ECO:0000313" key="1">
    <source>
        <dbReference type="EMBL" id="EFE89029.1"/>
    </source>
</evidence>
<evidence type="ECO:0000313" key="2">
    <source>
        <dbReference type="Proteomes" id="UP000003191"/>
    </source>
</evidence>
<comment type="caution">
    <text evidence="1">The sequence shown here is derived from an EMBL/GenBank/DDBJ whole genome shotgun (WGS) entry which is preliminary data.</text>
</comment>
<sequence length="42" mass="4311">MLVAVDIGNTNIVLGFLDGDTIAGPTASPPKPTIHPMNTACF</sequence>
<dbReference type="Proteomes" id="UP000003191">
    <property type="component" value="Unassembled WGS sequence"/>
</dbReference>
<reference evidence="1 2" key="1">
    <citation type="submission" date="2010-02" db="EMBL/GenBank/DDBJ databases">
        <authorList>
            <person name="Weinstock G."/>
            <person name="Sodergren E."/>
            <person name="Clifton S."/>
            <person name="Fulton L."/>
            <person name="Fulton B."/>
            <person name="Courtney L."/>
            <person name="Fronick C."/>
            <person name="Harrison M."/>
            <person name="Strong C."/>
            <person name="Farmer C."/>
            <person name="Delahaunty K."/>
            <person name="Markovic C."/>
            <person name="Hall O."/>
            <person name="Minx P."/>
            <person name="Tomlinson C."/>
            <person name="Mitreva M."/>
            <person name="Nelson J."/>
            <person name="Hou S."/>
            <person name="Wollam A."/>
            <person name="Pepin K.H."/>
            <person name="Johnson M."/>
            <person name="Bhonagiri V."/>
            <person name="Zhang X."/>
            <person name="Suruliraj S."/>
            <person name="Warren W."/>
            <person name="Chinwalla A."/>
            <person name="Mardis E.R."/>
            <person name="Wilson R.K."/>
        </authorList>
    </citation>
    <scope>NUCLEOTIDE SEQUENCE [LARGE SCALE GENOMIC DNA]</scope>
    <source>
        <strain evidence="1 2">DSM 20213</strain>
    </source>
</reference>
<dbReference type="SUPFAM" id="SSF53067">
    <property type="entry name" value="Actin-like ATPase domain"/>
    <property type="match status" value="1"/>
</dbReference>
<dbReference type="EMBL" id="ACCG02000009">
    <property type="protein sequence ID" value="EFE89029.1"/>
    <property type="molecule type" value="Genomic_DNA"/>
</dbReference>
<accession>D4BMZ2</accession>
<proteinExistence type="predicted"/>
<dbReference type="Gene3D" id="3.30.420.40">
    <property type="match status" value="1"/>
</dbReference>
<gene>
    <name evidence="1" type="ORF">BIFBRE_03439</name>
</gene>
<name>D4BMZ2_BIFBR</name>
<dbReference type="AlphaFoldDB" id="D4BMZ2"/>
<dbReference type="PATRIC" id="fig|518634.7.peg.529"/>
<dbReference type="InterPro" id="IPR043129">
    <property type="entry name" value="ATPase_NBD"/>
</dbReference>